<dbReference type="Proteomes" id="UP000316726">
    <property type="component" value="Chromosome 5"/>
</dbReference>
<evidence type="ECO:0000313" key="2">
    <source>
        <dbReference type="EMBL" id="QDZ21238.1"/>
    </source>
</evidence>
<accession>A0A5B8MKT3</accession>
<dbReference type="AlphaFoldDB" id="A0A5B8MKT3"/>
<reference evidence="2 3" key="1">
    <citation type="submission" date="2018-07" db="EMBL/GenBank/DDBJ databases">
        <title>The complete nuclear genome of the prasinophyte Chloropicon primus (CCMP1205).</title>
        <authorList>
            <person name="Pombert J.-F."/>
            <person name="Otis C."/>
            <person name="Turmel M."/>
            <person name="Lemieux C."/>
        </authorList>
    </citation>
    <scope>NUCLEOTIDE SEQUENCE [LARGE SCALE GENOMIC DNA]</scope>
    <source>
        <strain evidence="2 3">CCMP1205</strain>
    </source>
</reference>
<keyword evidence="3" id="KW-1185">Reference proteome</keyword>
<evidence type="ECO:0008006" key="4">
    <source>
        <dbReference type="Google" id="ProtNLM"/>
    </source>
</evidence>
<dbReference type="SUPFAM" id="SSF82153">
    <property type="entry name" value="FAS1 domain"/>
    <property type="match status" value="1"/>
</dbReference>
<dbReference type="Gene3D" id="2.30.180.10">
    <property type="entry name" value="FAS1 domain"/>
    <property type="match status" value="1"/>
</dbReference>
<feature type="signal peptide" evidence="1">
    <location>
        <begin position="1"/>
        <end position="27"/>
    </location>
</feature>
<dbReference type="InterPro" id="IPR036378">
    <property type="entry name" value="FAS1_dom_sf"/>
</dbReference>
<organism evidence="2 3">
    <name type="scientific">Chloropicon primus</name>
    <dbReference type="NCBI Taxonomy" id="1764295"/>
    <lineage>
        <taxon>Eukaryota</taxon>
        <taxon>Viridiplantae</taxon>
        <taxon>Chlorophyta</taxon>
        <taxon>Chloropicophyceae</taxon>
        <taxon>Chloropicales</taxon>
        <taxon>Chloropicaceae</taxon>
        <taxon>Chloropicon</taxon>
    </lineage>
</organism>
<sequence>MAGSRGFAALAAVAAVVVAVLIGSGEARAIVSGFTTEEDLRKLFQLSEAEMPEVYLDMNVETTADFLNLSRREATLASFLGTDPTAAAGNDITTETVVSCDPEYSVFGTLERGGGNLGAYDFDLTVSALEGTGISALLEAKPEAGDFKAYVLVAPTDSAWVKLKQQLEASPSSESEALPLQSLLTYQIYGETNQTLFNAVKDVVNGTFFADAPFSFFLNVPIDMLDGNATVLSTGSTSGVPPELNGSPILALEPACNGVILAVDDVLLPGAAVKQYMGRPEDMAPAHGGCSDVVPPSPLGTEWTCQDQKYWGKCQEYWMWAGDYCKQTCGYCGLDEFPYAYGGAAAASRSREGDGQEEEEAPTRYVDPCACSPDGVSGGVYTGVAGCDTMTASQLMGMAYASSVSDSSAAINVGRQFGSRFDGILPGGTPEFNYCYVVQPGECSQVYTEPSPFFEGVRWRFC</sequence>
<feature type="chain" id="PRO_5022731697" description="FAS1 domain-containing protein" evidence="1">
    <location>
        <begin position="28"/>
        <end position="462"/>
    </location>
</feature>
<protein>
    <recommendedName>
        <fullName evidence="4">FAS1 domain-containing protein</fullName>
    </recommendedName>
</protein>
<keyword evidence="1" id="KW-0732">Signal</keyword>
<gene>
    <name evidence="2" type="ORF">A3770_05p37560</name>
</gene>
<dbReference type="EMBL" id="CP031038">
    <property type="protein sequence ID" value="QDZ21238.1"/>
    <property type="molecule type" value="Genomic_DNA"/>
</dbReference>
<name>A0A5B8MKT3_9CHLO</name>
<proteinExistence type="predicted"/>
<evidence type="ECO:0000313" key="3">
    <source>
        <dbReference type="Proteomes" id="UP000316726"/>
    </source>
</evidence>
<evidence type="ECO:0000256" key="1">
    <source>
        <dbReference type="SAM" id="SignalP"/>
    </source>
</evidence>